<dbReference type="PANTHER" id="PTHR24173">
    <property type="entry name" value="ANKYRIN REPEAT CONTAINING"/>
    <property type="match status" value="1"/>
</dbReference>
<dbReference type="GO" id="GO:0000502">
    <property type="term" value="C:proteasome complex"/>
    <property type="evidence" value="ECO:0007669"/>
    <property type="project" value="UniProtKB-KW"/>
</dbReference>
<dbReference type="Pfam" id="PF12796">
    <property type="entry name" value="Ank_2"/>
    <property type="match status" value="2"/>
</dbReference>
<dbReference type="SUPFAM" id="SSF48403">
    <property type="entry name" value="Ankyrin repeat"/>
    <property type="match status" value="1"/>
</dbReference>
<evidence type="ECO:0000313" key="5">
    <source>
        <dbReference type="Proteomes" id="UP000653305"/>
    </source>
</evidence>
<reference evidence="4" key="1">
    <citation type="submission" date="2020-07" db="EMBL/GenBank/DDBJ databases">
        <title>Ethylene signaling mediates host invasion by parasitic plants.</title>
        <authorList>
            <person name="Yoshida S."/>
        </authorList>
    </citation>
    <scope>NUCLEOTIDE SEQUENCE</scope>
    <source>
        <strain evidence="4">Okayama</strain>
    </source>
</reference>
<dbReference type="Proteomes" id="UP000653305">
    <property type="component" value="Unassembled WGS sequence"/>
</dbReference>
<feature type="repeat" description="ANK" evidence="3">
    <location>
        <begin position="140"/>
        <end position="172"/>
    </location>
</feature>
<keyword evidence="4" id="KW-0647">Proteasome</keyword>
<dbReference type="PROSITE" id="PS50088">
    <property type="entry name" value="ANK_REPEAT"/>
    <property type="match status" value="4"/>
</dbReference>
<keyword evidence="5" id="KW-1185">Reference proteome</keyword>
<evidence type="ECO:0000256" key="1">
    <source>
        <dbReference type="ARBA" id="ARBA00022737"/>
    </source>
</evidence>
<feature type="repeat" description="ANK" evidence="3">
    <location>
        <begin position="46"/>
        <end position="78"/>
    </location>
</feature>
<proteinExistence type="predicted"/>
<dbReference type="InterPro" id="IPR036770">
    <property type="entry name" value="Ankyrin_rpt-contain_sf"/>
</dbReference>
<evidence type="ECO:0000256" key="2">
    <source>
        <dbReference type="ARBA" id="ARBA00023043"/>
    </source>
</evidence>
<protein>
    <submittedName>
        <fullName evidence="4">26S proteasome non-ATPase regulatory subunit 10</fullName>
    </submittedName>
</protein>
<keyword evidence="1" id="KW-0677">Repeat</keyword>
<name>A0A830BQS3_9LAMI</name>
<accession>A0A830BQS3</accession>
<dbReference type="PRINTS" id="PR01415">
    <property type="entry name" value="ANKYRIN"/>
</dbReference>
<dbReference type="AlphaFoldDB" id="A0A830BQS3"/>
<feature type="repeat" description="ANK" evidence="3">
    <location>
        <begin position="113"/>
        <end position="140"/>
    </location>
</feature>
<dbReference type="Gene3D" id="1.25.40.20">
    <property type="entry name" value="Ankyrin repeat-containing domain"/>
    <property type="match status" value="2"/>
</dbReference>
<feature type="repeat" description="ANK" evidence="3">
    <location>
        <begin position="80"/>
        <end position="112"/>
    </location>
</feature>
<dbReference type="EMBL" id="BMAC01000142">
    <property type="protein sequence ID" value="GFP87318.1"/>
    <property type="molecule type" value="Genomic_DNA"/>
</dbReference>
<dbReference type="SMART" id="SM00248">
    <property type="entry name" value="ANK"/>
    <property type="match status" value="4"/>
</dbReference>
<comment type="caution">
    <text evidence="4">The sequence shown here is derived from an EMBL/GenBank/DDBJ whole genome shotgun (WGS) entry which is preliminary data.</text>
</comment>
<evidence type="ECO:0000313" key="4">
    <source>
        <dbReference type="EMBL" id="GFP87318.1"/>
    </source>
</evidence>
<dbReference type="PROSITE" id="PS50297">
    <property type="entry name" value="ANK_REP_REGION"/>
    <property type="match status" value="4"/>
</dbReference>
<sequence length="217" mass="23075">MEIDGNQASQPKDKDLFKAAESGDISFFKSLSEEQLLKASSLRNEDGRSLLHVAVSSSQTEVVEILSAAGSSVVNSSDEEGWAPLHSAASSGNLKILEILLNRGADVNLKNDGGRTALHYAASKGRLKIAETLVSHGAKVGCNPLHRAASTGNAELCEFLIEEGAEVDDVDKAGQTPLMTAVVCDNREDKEEYTVLARATEILRPILIDAAKAMLEG</sequence>
<gene>
    <name evidence="4" type="ORF">PHJA_000875500</name>
</gene>
<keyword evidence="2 3" id="KW-0040">ANK repeat</keyword>
<evidence type="ECO:0000256" key="3">
    <source>
        <dbReference type="PROSITE-ProRule" id="PRU00023"/>
    </source>
</evidence>
<dbReference type="Pfam" id="PF00023">
    <property type="entry name" value="Ank"/>
    <property type="match status" value="1"/>
</dbReference>
<dbReference type="InterPro" id="IPR002110">
    <property type="entry name" value="Ankyrin_rpt"/>
</dbReference>
<organism evidence="4 5">
    <name type="scientific">Phtheirospermum japonicum</name>
    <dbReference type="NCBI Taxonomy" id="374723"/>
    <lineage>
        <taxon>Eukaryota</taxon>
        <taxon>Viridiplantae</taxon>
        <taxon>Streptophyta</taxon>
        <taxon>Embryophyta</taxon>
        <taxon>Tracheophyta</taxon>
        <taxon>Spermatophyta</taxon>
        <taxon>Magnoliopsida</taxon>
        <taxon>eudicotyledons</taxon>
        <taxon>Gunneridae</taxon>
        <taxon>Pentapetalae</taxon>
        <taxon>asterids</taxon>
        <taxon>lamiids</taxon>
        <taxon>Lamiales</taxon>
        <taxon>Orobanchaceae</taxon>
        <taxon>Orobanchaceae incertae sedis</taxon>
        <taxon>Phtheirospermum</taxon>
    </lineage>
</organism>
<dbReference type="OrthoDB" id="20872at2759"/>
<dbReference type="PANTHER" id="PTHR24173:SF74">
    <property type="entry name" value="ANKYRIN REPEAT DOMAIN-CONTAINING PROTEIN 16"/>
    <property type="match status" value="1"/>
</dbReference>